<keyword evidence="5" id="KW-0862">Zinc</keyword>
<dbReference type="CDD" id="cd07722">
    <property type="entry name" value="LACTB2-like_MBL-fold"/>
    <property type="match status" value="1"/>
</dbReference>
<sequence>MFNCMVYVRRLVPGTIQNTCCLQRTKRATTRPYTIKMEQLPTLPDIERVSPRVIRILGANPSKFTLQGTNTYLIGQGPKRFLLDTGEGKPQWLDSVKKALKDENASISDVILTHWHPDHVGGVPDARSLCPEAKVWKNNLYAMKDYINYNDGHIFRTEGATIKAFHSPGHTVDHMAFILQEEDAMFTGDNVLGHGTAVFEDLATYIDSLERMQHQFDGRAYPGHGQVIGDGKAKIREYISHRRQREVEVLEVLKASAPGGEEGWTSMEIVKLVYKAYPEHLWTPAEGGVKQVLGKLEGEGKVKQADGERWSLGAKAAL</sequence>
<keyword evidence="3" id="KW-0479">Metal-binding</keyword>
<dbReference type="OrthoDB" id="17458at2759"/>
<evidence type="ECO:0000256" key="3">
    <source>
        <dbReference type="ARBA" id="ARBA00022723"/>
    </source>
</evidence>
<dbReference type="Pfam" id="PF00753">
    <property type="entry name" value="Lactamase_B"/>
    <property type="match status" value="1"/>
</dbReference>
<dbReference type="SMART" id="SM00849">
    <property type="entry name" value="Lactamase_B"/>
    <property type="match status" value="1"/>
</dbReference>
<keyword evidence="4" id="KW-0378">Hydrolase</keyword>
<dbReference type="Gene3D" id="1.10.10.10">
    <property type="entry name" value="Winged helix-like DNA-binding domain superfamily/Winged helix DNA-binding domain"/>
    <property type="match status" value="1"/>
</dbReference>
<evidence type="ECO:0000256" key="1">
    <source>
        <dbReference type="ARBA" id="ARBA00001947"/>
    </source>
</evidence>
<evidence type="ECO:0000313" key="9">
    <source>
        <dbReference type="Proteomes" id="UP000016933"/>
    </source>
</evidence>
<dbReference type="InterPro" id="IPR050662">
    <property type="entry name" value="Sec-metab_biosynth-thioest"/>
</dbReference>
<reference evidence="8 9" key="2">
    <citation type="journal article" date="2012" name="PLoS Pathog.">
        <title>Diverse lifestyles and strategies of plant pathogenesis encoded in the genomes of eighteen Dothideomycetes fungi.</title>
        <authorList>
            <person name="Ohm R.A."/>
            <person name="Feau N."/>
            <person name="Henrissat B."/>
            <person name="Schoch C.L."/>
            <person name="Horwitz B.A."/>
            <person name="Barry K.W."/>
            <person name="Condon B.J."/>
            <person name="Copeland A.C."/>
            <person name="Dhillon B."/>
            <person name="Glaser F."/>
            <person name="Hesse C.N."/>
            <person name="Kosti I."/>
            <person name="LaButti K."/>
            <person name="Lindquist E.A."/>
            <person name="Lucas S."/>
            <person name="Salamov A.A."/>
            <person name="Bradshaw R.E."/>
            <person name="Ciuffetti L."/>
            <person name="Hamelin R.C."/>
            <person name="Kema G.H.J."/>
            <person name="Lawrence C."/>
            <person name="Scott J.A."/>
            <person name="Spatafora J.W."/>
            <person name="Turgeon B.G."/>
            <person name="de Wit P.J.G.M."/>
            <person name="Zhong S."/>
            <person name="Goodwin S.B."/>
            <person name="Grigoriev I.V."/>
        </authorList>
    </citation>
    <scope>NUCLEOTIDE SEQUENCE [LARGE SCALE GENOMIC DNA]</scope>
    <source>
        <strain evidence="9">NZE10 / CBS 128990</strain>
    </source>
</reference>
<dbReference type="GO" id="GO:0044550">
    <property type="term" value="P:secondary metabolite biosynthetic process"/>
    <property type="evidence" value="ECO:0007669"/>
    <property type="project" value="TreeGrafter"/>
</dbReference>
<feature type="domain" description="Metallo-beta-lactamase" evidence="7">
    <location>
        <begin position="68"/>
        <end position="224"/>
    </location>
</feature>
<organism evidence="8 9">
    <name type="scientific">Dothistroma septosporum (strain NZE10 / CBS 128990)</name>
    <name type="common">Red band needle blight fungus</name>
    <name type="synonym">Mycosphaerella pini</name>
    <dbReference type="NCBI Taxonomy" id="675120"/>
    <lineage>
        <taxon>Eukaryota</taxon>
        <taxon>Fungi</taxon>
        <taxon>Dikarya</taxon>
        <taxon>Ascomycota</taxon>
        <taxon>Pezizomycotina</taxon>
        <taxon>Dothideomycetes</taxon>
        <taxon>Dothideomycetidae</taxon>
        <taxon>Mycosphaerellales</taxon>
        <taxon>Mycosphaerellaceae</taxon>
        <taxon>Dothistroma</taxon>
    </lineage>
</organism>
<gene>
    <name evidence="8" type="ORF">DOTSEDRAFT_74851</name>
</gene>
<evidence type="ECO:0000256" key="6">
    <source>
        <dbReference type="ARBA" id="ARBA00050605"/>
    </source>
</evidence>
<dbReference type="STRING" id="675120.N1PEZ2"/>
<accession>N1PEZ2</accession>
<dbReference type="Gene3D" id="3.60.15.10">
    <property type="entry name" value="Ribonuclease Z/Hydroxyacylglutathione hydrolase-like"/>
    <property type="match status" value="1"/>
</dbReference>
<protein>
    <recommendedName>
        <fullName evidence="7">Metallo-beta-lactamase domain-containing protein</fullName>
    </recommendedName>
</protein>
<dbReference type="FunFam" id="1.10.10.10:FF:000328">
    <property type="entry name" value="Lactamase beta 2"/>
    <property type="match status" value="1"/>
</dbReference>
<comment type="cofactor">
    <cofactor evidence="1">
        <name>Zn(2+)</name>
        <dbReference type="ChEBI" id="CHEBI:29105"/>
    </cofactor>
</comment>
<comment type="similarity">
    <text evidence="2">Belongs to the metallo-beta-lactamase superfamily. Glyoxalase II family.</text>
</comment>
<evidence type="ECO:0000313" key="8">
    <source>
        <dbReference type="EMBL" id="EME40155.1"/>
    </source>
</evidence>
<dbReference type="AlphaFoldDB" id="N1PEZ2"/>
<dbReference type="InterPro" id="IPR047921">
    <property type="entry name" value="LACTB2-like_MBL-fold"/>
</dbReference>
<dbReference type="Proteomes" id="UP000016933">
    <property type="component" value="Unassembled WGS sequence"/>
</dbReference>
<dbReference type="eggNOG" id="KOG0813">
    <property type="taxonomic scope" value="Eukaryota"/>
</dbReference>
<proteinExistence type="inferred from homology"/>
<dbReference type="GO" id="GO:0046872">
    <property type="term" value="F:metal ion binding"/>
    <property type="evidence" value="ECO:0007669"/>
    <property type="project" value="UniProtKB-KW"/>
</dbReference>
<dbReference type="InterPro" id="IPR001279">
    <property type="entry name" value="Metallo-B-lactamas"/>
</dbReference>
<dbReference type="InterPro" id="IPR041516">
    <property type="entry name" value="LACTB2_WH"/>
</dbReference>
<dbReference type="SUPFAM" id="SSF56281">
    <property type="entry name" value="Metallo-hydrolase/oxidoreductase"/>
    <property type="match status" value="1"/>
</dbReference>
<evidence type="ECO:0000256" key="2">
    <source>
        <dbReference type="ARBA" id="ARBA00006759"/>
    </source>
</evidence>
<evidence type="ECO:0000256" key="5">
    <source>
        <dbReference type="ARBA" id="ARBA00022833"/>
    </source>
</evidence>
<dbReference type="PANTHER" id="PTHR23131:SF0">
    <property type="entry name" value="ENDORIBONUCLEASE LACTB2"/>
    <property type="match status" value="1"/>
</dbReference>
<dbReference type="InterPro" id="IPR036866">
    <property type="entry name" value="RibonucZ/Hydroxyglut_hydro"/>
</dbReference>
<dbReference type="HOGENOM" id="CLU_048478_1_3_1"/>
<dbReference type="PANTHER" id="PTHR23131">
    <property type="entry name" value="ENDORIBONUCLEASE LACTB2"/>
    <property type="match status" value="1"/>
</dbReference>
<reference evidence="9" key="1">
    <citation type="journal article" date="2012" name="PLoS Genet.">
        <title>The genomes of the fungal plant pathogens Cladosporium fulvum and Dothistroma septosporum reveal adaptation to different hosts and lifestyles but also signatures of common ancestry.</title>
        <authorList>
            <person name="de Wit P.J.G.M."/>
            <person name="van der Burgt A."/>
            <person name="Oekmen B."/>
            <person name="Stergiopoulos I."/>
            <person name="Abd-Elsalam K.A."/>
            <person name="Aerts A.L."/>
            <person name="Bahkali A.H."/>
            <person name="Beenen H.G."/>
            <person name="Chettri P."/>
            <person name="Cox M.P."/>
            <person name="Datema E."/>
            <person name="de Vries R.P."/>
            <person name="Dhillon B."/>
            <person name="Ganley A.R."/>
            <person name="Griffiths S.A."/>
            <person name="Guo Y."/>
            <person name="Hamelin R.C."/>
            <person name="Henrissat B."/>
            <person name="Kabir M.S."/>
            <person name="Jashni M.K."/>
            <person name="Kema G."/>
            <person name="Klaubauf S."/>
            <person name="Lapidus A."/>
            <person name="Levasseur A."/>
            <person name="Lindquist E."/>
            <person name="Mehrabi R."/>
            <person name="Ohm R.A."/>
            <person name="Owen T.J."/>
            <person name="Salamov A."/>
            <person name="Schwelm A."/>
            <person name="Schijlen E."/>
            <person name="Sun H."/>
            <person name="van den Burg H.A."/>
            <person name="van Ham R.C.H.J."/>
            <person name="Zhang S."/>
            <person name="Goodwin S.B."/>
            <person name="Grigoriev I.V."/>
            <person name="Collemare J."/>
            <person name="Bradshaw R.E."/>
        </authorList>
    </citation>
    <scope>NUCLEOTIDE SEQUENCE [LARGE SCALE GENOMIC DNA]</scope>
    <source>
        <strain evidence="9">NZE10 / CBS 128990</strain>
    </source>
</reference>
<evidence type="ECO:0000259" key="7">
    <source>
        <dbReference type="SMART" id="SM00849"/>
    </source>
</evidence>
<dbReference type="FunFam" id="3.60.15.10:FF:000041">
    <property type="entry name" value="Metallo-beta-lactamase domain protein"/>
    <property type="match status" value="1"/>
</dbReference>
<dbReference type="EMBL" id="KB446544">
    <property type="protein sequence ID" value="EME40155.1"/>
    <property type="molecule type" value="Genomic_DNA"/>
</dbReference>
<evidence type="ECO:0000256" key="4">
    <source>
        <dbReference type="ARBA" id="ARBA00022801"/>
    </source>
</evidence>
<dbReference type="InterPro" id="IPR036388">
    <property type="entry name" value="WH-like_DNA-bd_sf"/>
</dbReference>
<dbReference type="GO" id="GO:0016787">
    <property type="term" value="F:hydrolase activity"/>
    <property type="evidence" value="ECO:0007669"/>
    <property type="project" value="UniProtKB-KW"/>
</dbReference>
<dbReference type="Pfam" id="PF17778">
    <property type="entry name" value="WHD_BLACT"/>
    <property type="match status" value="1"/>
</dbReference>
<dbReference type="OMA" id="GDHVMAW"/>
<keyword evidence="9" id="KW-1185">Reference proteome</keyword>
<comment type="catalytic activity">
    <reaction evidence="6">
        <text>(3R)-atrochrysone 2-carbonyl-[ACP] + H2O = (3R)-atrochrysone 2-carboxylate + holo-[ACP] + H(+)</text>
        <dbReference type="Rhea" id="RHEA:64236"/>
        <dbReference type="Rhea" id="RHEA-COMP:9685"/>
        <dbReference type="Rhea" id="RHEA-COMP:20479"/>
        <dbReference type="ChEBI" id="CHEBI:15377"/>
        <dbReference type="ChEBI" id="CHEBI:15378"/>
        <dbReference type="ChEBI" id="CHEBI:64479"/>
        <dbReference type="ChEBI" id="CHEBI:234107"/>
        <dbReference type="ChEBI" id="CHEBI:234110"/>
    </reaction>
    <physiologicalReaction direction="left-to-right" evidence="6">
        <dbReference type="Rhea" id="RHEA:64237"/>
    </physiologicalReaction>
</comment>
<name>N1PEZ2_DOTSN</name>